<dbReference type="Gene3D" id="3.40.50.2000">
    <property type="entry name" value="Glycogen Phosphorylase B"/>
    <property type="match status" value="2"/>
</dbReference>
<sequence>MQWRGLASTVPQFRREVLKIPRIGMWHSAGSLLEDWGVPFSYSFSPSLFPKPPDWGPNLDITGFCVGSQNTTYEPPAMLAKFLSRGCKPFYVGFGSIAGDLSYIYKPILEAIKDIPDLRVVLQKGWGTLKDITAEDFIHIPNLKDRVFFICTPPAICPKCGKKPEARSHSDGLFCDDCVDSSSIEYAEGTWEYDILKALGRDNIAFLS</sequence>
<dbReference type="OrthoDB" id="420229at2759"/>
<dbReference type="PANTHER" id="PTHR48050:SF13">
    <property type="entry name" value="STEROL 3-BETA-GLUCOSYLTRANSFERASE UGT80A2"/>
    <property type="match status" value="1"/>
</dbReference>
<dbReference type="InParanoid" id="C5K5E7"/>
<keyword evidence="2" id="KW-1185">Reference proteome</keyword>
<dbReference type="GeneID" id="9053850"/>
<dbReference type="EMBL" id="GG670563">
    <property type="protein sequence ID" value="EER20296.1"/>
    <property type="molecule type" value="Genomic_DNA"/>
</dbReference>
<dbReference type="SUPFAM" id="SSF53756">
    <property type="entry name" value="UDP-Glycosyltransferase/glycogen phosphorylase"/>
    <property type="match status" value="1"/>
</dbReference>
<name>C5K5E7_PERM5</name>
<accession>C5K5E7</accession>
<dbReference type="InterPro" id="IPR050426">
    <property type="entry name" value="Glycosyltransferase_28"/>
</dbReference>
<reference evidence="1 2" key="1">
    <citation type="submission" date="2008-07" db="EMBL/GenBank/DDBJ databases">
        <authorList>
            <person name="El-Sayed N."/>
            <person name="Caler E."/>
            <person name="Inman J."/>
            <person name="Amedeo P."/>
            <person name="Hass B."/>
            <person name="Wortman J."/>
        </authorList>
    </citation>
    <scope>NUCLEOTIDE SEQUENCE [LARGE SCALE GENOMIC DNA]</scope>
    <source>
        <strain evidence="2">ATCC 50983 / TXsc</strain>
    </source>
</reference>
<dbReference type="RefSeq" id="XP_002788500.1">
    <property type="nucleotide sequence ID" value="XM_002788454.1"/>
</dbReference>
<dbReference type="OMA" id="PRIGMWH"/>
<dbReference type="PANTHER" id="PTHR48050">
    <property type="entry name" value="STEROL 3-BETA-GLUCOSYLTRANSFERASE"/>
    <property type="match status" value="1"/>
</dbReference>
<organism evidence="2">
    <name type="scientific">Perkinsus marinus (strain ATCC 50983 / TXsc)</name>
    <dbReference type="NCBI Taxonomy" id="423536"/>
    <lineage>
        <taxon>Eukaryota</taxon>
        <taxon>Sar</taxon>
        <taxon>Alveolata</taxon>
        <taxon>Perkinsozoa</taxon>
        <taxon>Perkinsea</taxon>
        <taxon>Perkinsida</taxon>
        <taxon>Perkinsidae</taxon>
        <taxon>Perkinsus</taxon>
    </lineage>
</organism>
<feature type="non-terminal residue" evidence="1">
    <location>
        <position position="208"/>
    </location>
</feature>
<proteinExistence type="predicted"/>
<dbReference type="AlphaFoldDB" id="C5K5E7"/>
<protein>
    <submittedName>
        <fullName evidence="1">Uncharacterized protein</fullName>
    </submittedName>
</protein>
<evidence type="ECO:0000313" key="1">
    <source>
        <dbReference type="EMBL" id="EER20296.1"/>
    </source>
</evidence>
<evidence type="ECO:0000313" key="2">
    <source>
        <dbReference type="Proteomes" id="UP000007800"/>
    </source>
</evidence>
<dbReference type="Proteomes" id="UP000007800">
    <property type="component" value="Unassembled WGS sequence"/>
</dbReference>
<gene>
    <name evidence="1" type="ORF">Pmar_PMAR015375</name>
</gene>